<gene>
    <name evidence="9" type="ORF">CYFA0S_05e05248g</name>
</gene>
<dbReference type="InterPro" id="IPR000651">
    <property type="entry name" value="Ras-like_Gua-exchang_fac_N"/>
</dbReference>
<evidence type="ECO:0000256" key="5">
    <source>
        <dbReference type="SAM" id="MobiDB-lite"/>
    </source>
</evidence>
<feature type="compositionally biased region" description="Low complexity" evidence="5">
    <location>
        <begin position="255"/>
        <end position="269"/>
    </location>
</feature>
<dbReference type="PhylomeDB" id="A0A061B1G9"/>
<evidence type="ECO:0000313" key="9">
    <source>
        <dbReference type="EMBL" id="CDR40856.1"/>
    </source>
</evidence>
<evidence type="ECO:0000256" key="3">
    <source>
        <dbReference type="PROSITE-ProRule" id="PRU00168"/>
    </source>
</evidence>
<dbReference type="SMART" id="SM00326">
    <property type="entry name" value="SH3"/>
    <property type="match status" value="1"/>
</dbReference>
<sequence length="1423" mass="161729">MTQNDVLNQFPGDFTTPLLVQRDQNEHHLDGISPTQPLNIKNNDSTQKLSSLPSSHSLTSQETSTSSYITAMSEIEKEDSNYGSSYRDRAVELPSQVMSSDDTIREQAYHSEDEGDYDSTLPMGLGIQRLTINGASNSASKSNPSITITADHYDDDPTPVVQQGAFQQHDSFMPTKPSILEDEDETPKLGDAPFPSRGHQNVSHNVTPVLEPQPTVPGLEDRYTNLRESRSMHHSPSPSGDFRTHSRSPSSEVHSVPVQQASAVQVSPVKTSPTKKSLKVPQSTHERPRSRYSNAGNDSSFNSEANDTTYSQESGYLKSVKQDRHNTADLLAPTYASEATSSSESFSAEEGELTSLFLYALHSFDSRSLEQSSDSSICLSFDKGDVAYVHTVDTSGWSEVTLIKSFKRGWVPINFFTDLVKEDNTLPLTKSRLPLKLVLISAAKFLSNPADNPKNGDSSFSIYHINAIRDGVRHLLECTDCLSRSTPIVKKKPIIRRMRKSLLADWYSLMIKADSYKHSKSLVHLETLQLMVLQVVKKCVVFLDIWGIESEMLKKEEEDKRAKERAAAKNDIAVLPQSPMAKERLNEIHNLLFTYIGLLLGRLDMVEHNPTGCQVLENVTHQMILLLREILFISKSCVQILNTRNRKVENKFDDNLDTLLSLVSELVSSVKNFVTKTITDDYSTDSVTVKDGLYYYTPEGDELIGVVSRMTRSISLSVENCYKYLATIGDFRLSDEKKYPDFKSIQITPPQFIKTCSVGMIKVLDKNKIQDLKLMKRSNIKRQSRFSMVRSGNLNDIALTSSGSNLLQEFLPDSKSFIRNSVFQPYLNESNDSFEIAYDAETDVTRDSEGRLIGASFRALVYILTDELHKPDEFFVSTFFLTFKLYSTGDEFIEEMIARFNLSNKFDAHDDYDENGEYSSFESRLKNRRRMVCRMFQLWLQSYWDYQNDYNLLPTLINFFNEGVTLFLPIEAKKLIQLCSKLTVVTPGKIQKSPTHQRVQPLFGTSTSGTFDNNGLQLVSRSFSGARHSTISHSSSIRSFASLNVNLDDEEHIFEEYELAKMNAGSRSSVLLPLPGLSFNNNSTLLSKAQIQDIEFYVMKYRNWLGTKNWPHDNHSQFYPVEIHTLLSKWFDTAQTLLPKCPVNESNLTELNAFELAKQLTIMESKIFLSIRAGELLSQNFQKRPKLAPNISQSLLFTNLLSEYVLDSILEPSISMKKRALRVKSWLNIALSCYYLKNFNSLAAIIISLQNHPLSRIDELWAALPEKYENLFRDLKKIIHPSNNYKGYRYKLSKILREGDTKSPIPVVPYVNLFLQDLTMIHEGNKDFRNSNSFLRSRMINFDKFMKIAKVASNVEYLQVGYGETMKKQRNSIFSFGSSSSLDDNITPILPLQEYILLELVRVHQLNMRDTDRYWDLSKQLKQ</sequence>
<evidence type="ECO:0000256" key="2">
    <source>
        <dbReference type="ARBA" id="ARBA00022658"/>
    </source>
</evidence>
<dbReference type="Pfam" id="PF00618">
    <property type="entry name" value="RasGEF_N"/>
    <property type="match status" value="1"/>
</dbReference>
<evidence type="ECO:0000256" key="1">
    <source>
        <dbReference type="ARBA" id="ARBA00022443"/>
    </source>
</evidence>
<dbReference type="PROSITE" id="PS50009">
    <property type="entry name" value="RASGEF_CAT"/>
    <property type="match status" value="1"/>
</dbReference>
<dbReference type="InterPro" id="IPR036028">
    <property type="entry name" value="SH3-like_dom_sf"/>
</dbReference>
<feature type="domain" description="SH3" evidence="6">
    <location>
        <begin position="353"/>
        <end position="421"/>
    </location>
</feature>
<dbReference type="PROSITE" id="PS50212">
    <property type="entry name" value="RASGEF_NTER"/>
    <property type="match status" value="1"/>
</dbReference>
<accession>A0A061B1G9</accession>
<dbReference type="PROSITE" id="PS50002">
    <property type="entry name" value="SH3"/>
    <property type="match status" value="1"/>
</dbReference>
<dbReference type="SMART" id="SM00147">
    <property type="entry name" value="RasGEF"/>
    <property type="match status" value="1"/>
</dbReference>
<dbReference type="GO" id="GO:0007265">
    <property type="term" value="P:Ras protein signal transduction"/>
    <property type="evidence" value="ECO:0007669"/>
    <property type="project" value="TreeGrafter"/>
</dbReference>
<dbReference type="GO" id="GO:0005085">
    <property type="term" value="F:guanyl-nucleotide exchange factor activity"/>
    <property type="evidence" value="ECO:0007669"/>
    <property type="project" value="UniProtKB-KW"/>
</dbReference>
<feature type="region of interest" description="Disordered" evidence="5">
    <location>
        <begin position="28"/>
        <end position="65"/>
    </location>
</feature>
<keyword evidence="2 3" id="KW-0344">Guanine-nucleotide releasing factor</keyword>
<dbReference type="Pfam" id="PF00617">
    <property type="entry name" value="RasGEF"/>
    <property type="match status" value="1"/>
</dbReference>
<protein>
    <submittedName>
        <fullName evidence="9">CYFA0S05e05248g1_1</fullName>
    </submittedName>
</protein>
<name>A0A061B1G9_CYBFA</name>
<dbReference type="InterPro" id="IPR001452">
    <property type="entry name" value="SH3_domain"/>
</dbReference>
<dbReference type="InterPro" id="IPR001895">
    <property type="entry name" value="RASGEF_cat_dom"/>
</dbReference>
<dbReference type="PANTHER" id="PTHR23113:SF354">
    <property type="entry name" value="BUD SITE SELECTION PROTEIN 5"/>
    <property type="match status" value="1"/>
</dbReference>
<feature type="compositionally biased region" description="Low complexity" evidence="5">
    <location>
        <begin position="45"/>
        <end position="61"/>
    </location>
</feature>
<dbReference type="SUPFAM" id="SSF50044">
    <property type="entry name" value="SH3-domain"/>
    <property type="match status" value="1"/>
</dbReference>
<feature type="compositionally biased region" description="Polar residues" evidence="5">
    <location>
        <begin position="33"/>
        <end position="44"/>
    </location>
</feature>
<feature type="region of interest" description="Disordered" evidence="5">
    <location>
        <begin position="174"/>
        <end position="310"/>
    </location>
</feature>
<dbReference type="VEuPathDB" id="FungiDB:BON22_2043"/>
<proteinExistence type="predicted"/>
<organism evidence="9">
    <name type="scientific">Cyberlindnera fabianii</name>
    <name type="common">Yeast</name>
    <name type="synonym">Hansenula fabianii</name>
    <dbReference type="NCBI Taxonomy" id="36022"/>
    <lineage>
        <taxon>Eukaryota</taxon>
        <taxon>Fungi</taxon>
        <taxon>Dikarya</taxon>
        <taxon>Ascomycota</taxon>
        <taxon>Saccharomycotina</taxon>
        <taxon>Saccharomycetes</taxon>
        <taxon>Phaffomycetales</taxon>
        <taxon>Phaffomycetaceae</taxon>
        <taxon>Cyberlindnera</taxon>
    </lineage>
</organism>
<keyword evidence="1 4" id="KW-0728">SH3 domain</keyword>
<feature type="compositionally biased region" description="Polar residues" evidence="5">
    <location>
        <begin position="291"/>
        <end position="310"/>
    </location>
</feature>
<dbReference type="EMBL" id="LK052890">
    <property type="protein sequence ID" value="CDR40856.1"/>
    <property type="molecule type" value="Genomic_DNA"/>
</dbReference>
<feature type="domain" description="N-terminal Ras-GEF" evidence="8">
    <location>
        <begin position="848"/>
        <end position="983"/>
    </location>
</feature>
<dbReference type="GO" id="GO:0005886">
    <property type="term" value="C:plasma membrane"/>
    <property type="evidence" value="ECO:0007669"/>
    <property type="project" value="TreeGrafter"/>
</dbReference>
<dbReference type="Gene3D" id="1.20.870.10">
    <property type="entry name" value="Son of sevenless (SoS) protein Chain: S domain 1"/>
    <property type="match status" value="1"/>
</dbReference>
<dbReference type="InterPro" id="IPR036964">
    <property type="entry name" value="RASGEF_cat_dom_sf"/>
</dbReference>
<evidence type="ECO:0000259" key="6">
    <source>
        <dbReference type="PROSITE" id="PS50002"/>
    </source>
</evidence>
<evidence type="ECO:0000256" key="4">
    <source>
        <dbReference type="PROSITE-ProRule" id="PRU00192"/>
    </source>
</evidence>
<feature type="domain" description="Ras-GEF" evidence="7">
    <location>
        <begin position="1152"/>
        <end position="1392"/>
    </location>
</feature>
<dbReference type="SUPFAM" id="SSF48366">
    <property type="entry name" value="Ras GEF"/>
    <property type="match status" value="1"/>
</dbReference>
<dbReference type="InterPro" id="IPR008937">
    <property type="entry name" value="Ras-like_GEF"/>
</dbReference>
<evidence type="ECO:0000259" key="8">
    <source>
        <dbReference type="PROSITE" id="PS50212"/>
    </source>
</evidence>
<evidence type="ECO:0000259" key="7">
    <source>
        <dbReference type="PROSITE" id="PS50009"/>
    </source>
</evidence>
<dbReference type="OrthoDB" id="546434at2759"/>
<reference evidence="9" key="1">
    <citation type="journal article" date="2014" name="Genome Announc.">
        <title>Genome sequence of the yeast Cyberlindnera fabianii (Hansenula fabianii).</title>
        <authorList>
            <person name="Freel K.C."/>
            <person name="Sarilar V."/>
            <person name="Neuveglise C."/>
            <person name="Devillers H."/>
            <person name="Friedrich A."/>
            <person name="Schacherer J."/>
        </authorList>
    </citation>
    <scope>NUCLEOTIDE SEQUENCE</scope>
    <source>
        <strain evidence="9">YJS4271</strain>
    </source>
</reference>
<dbReference type="Gene3D" id="2.30.30.40">
    <property type="entry name" value="SH3 Domains"/>
    <property type="match status" value="1"/>
</dbReference>
<dbReference type="PANTHER" id="PTHR23113">
    <property type="entry name" value="GUANINE NUCLEOTIDE EXCHANGE FACTOR"/>
    <property type="match status" value="1"/>
</dbReference>
<dbReference type="Gene3D" id="1.10.840.10">
    <property type="entry name" value="Ras guanine-nucleotide exchange factors catalytic domain"/>
    <property type="match status" value="1"/>
</dbReference>
<feature type="compositionally biased region" description="Basic and acidic residues" evidence="5">
    <location>
        <begin position="219"/>
        <end position="231"/>
    </location>
</feature>
<dbReference type="InterPro" id="IPR023578">
    <property type="entry name" value="Ras_GEF_dom_sf"/>
</dbReference>
<dbReference type="CDD" id="cd06224">
    <property type="entry name" value="REM"/>
    <property type="match status" value="1"/>
</dbReference>
<feature type="compositionally biased region" description="Polar residues" evidence="5">
    <location>
        <begin position="270"/>
        <end position="283"/>
    </location>
</feature>
<dbReference type="SMART" id="SM00229">
    <property type="entry name" value="RasGEFN"/>
    <property type="match status" value="1"/>
</dbReference>